<protein>
    <submittedName>
        <fullName evidence="2">Uncharacterized protein</fullName>
    </submittedName>
</protein>
<evidence type="ECO:0000313" key="3">
    <source>
        <dbReference type="Proteomes" id="UP001499947"/>
    </source>
</evidence>
<evidence type="ECO:0000313" key="2">
    <source>
        <dbReference type="EMBL" id="GAA1682823.1"/>
    </source>
</evidence>
<feature type="region of interest" description="Disordered" evidence="1">
    <location>
        <begin position="29"/>
        <end position="67"/>
    </location>
</feature>
<organism evidence="2 3">
    <name type="scientific">Streptomyces yatensis</name>
    <dbReference type="NCBI Taxonomy" id="155177"/>
    <lineage>
        <taxon>Bacteria</taxon>
        <taxon>Bacillati</taxon>
        <taxon>Actinomycetota</taxon>
        <taxon>Actinomycetes</taxon>
        <taxon>Kitasatosporales</taxon>
        <taxon>Streptomycetaceae</taxon>
        <taxon>Streptomyces</taxon>
        <taxon>Streptomyces violaceusniger group</taxon>
    </lineage>
</organism>
<reference evidence="2 3" key="1">
    <citation type="journal article" date="2019" name="Int. J. Syst. Evol. Microbiol.">
        <title>The Global Catalogue of Microorganisms (GCM) 10K type strain sequencing project: providing services to taxonomists for standard genome sequencing and annotation.</title>
        <authorList>
            <consortium name="The Broad Institute Genomics Platform"/>
            <consortium name="The Broad Institute Genome Sequencing Center for Infectious Disease"/>
            <person name="Wu L."/>
            <person name="Ma J."/>
        </authorList>
    </citation>
    <scope>NUCLEOTIDE SEQUENCE [LARGE SCALE GENOMIC DNA]</scope>
    <source>
        <strain evidence="2 3">JCM 13244</strain>
    </source>
</reference>
<evidence type="ECO:0000256" key="1">
    <source>
        <dbReference type="SAM" id="MobiDB-lite"/>
    </source>
</evidence>
<dbReference type="EMBL" id="BAAALR010000029">
    <property type="protein sequence ID" value="GAA1682823.1"/>
    <property type="molecule type" value="Genomic_DNA"/>
</dbReference>
<dbReference type="Proteomes" id="UP001499947">
    <property type="component" value="Unassembled WGS sequence"/>
</dbReference>
<accession>A0ABN2H6Q8</accession>
<proteinExistence type="predicted"/>
<feature type="compositionally biased region" description="Acidic residues" evidence="1">
    <location>
        <begin position="32"/>
        <end position="50"/>
    </location>
</feature>
<keyword evidence="3" id="KW-1185">Reference proteome</keyword>
<comment type="caution">
    <text evidence="2">The sequence shown here is derived from an EMBL/GenBank/DDBJ whole genome shotgun (WGS) entry which is preliminary data.</text>
</comment>
<gene>
    <name evidence="2" type="ORF">GCM10009680_22960</name>
</gene>
<sequence>MPGCSFSKVLPSAVKLSLSEAAAKTVTVPDGFFDEEPESDFWEESSESPEEQAVSAMAASAKPPTAR</sequence>
<name>A0ABN2H6Q8_9ACTN</name>